<protein>
    <recommendedName>
        <fullName evidence="3">F-box domain-containing protein</fullName>
    </recommendedName>
</protein>
<sequence length="179" mass="20881">MKTTISTNALPTKTPKQPYGVFPPELWLEITKQCPTRSLKTLALTNKYLHAISSDQLLRTVILLGENSLGEFKLDPSLDKATLIKDPATFNRLVLEHRSLRWYKAVKTVFVVKNERLYVTRRSALPLVCYYITWHYAPRELVKYTWKVWVKSPIVVTLWPPETWPFKHSAMPRLEGDFH</sequence>
<proteinExistence type="predicted"/>
<comment type="caution">
    <text evidence="1">The sequence shown here is derived from an EMBL/GenBank/DDBJ whole genome shotgun (WGS) entry which is preliminary data.</text>
</comment>
<evidence type="ECO:0000313" key="1">
    <source>
        <dbReference type="EMBL" id="CAD0106292.1"/>
    </source>
</evidence>
<dbReference type="Proteomes" id="UP000745764">
    <property type="component" value="Unassembled WGS sequence"/>
</dbReference>
<dbReference type="OrthoDB" id="3854521at2759"/>
<evidence type="ECO:0000313" key="2">
    <source>
        <dbReference type="Proteomes" id="UP000745764"/>
    </source>
</evidence>
<reference evidence="1" key="1">
    <citation type="submission" date="2020-06" db="EMBL/GenBank/DDBJ databases">
        <authorList>
            <person name="Onetto C."/>
        </authorList>
    </citation>
    <scope>NUCLEOTIDE SEQUENCE</scope>
</reference>
<dbReference type="EMBL" id="CAINUL010000001">
    <property type="protein sequence ID" value="CAD0106292.1"/>
    <property type="molecule type" value="Genomic_DNA"/>
</dbReference>
<accession>A0A9N8PNS8</accession>
<organism evidence="1 2">
    <name type="scientific">Aureobasidium uvarum</name>
    <dbReference type="NCBI Taxonomy" id="2773716"/>
    <lineage>
        <taxon>Eukaryota</taxon>
        <taxon>Fungi</taxon>
        <taxon>Dikarya</taxon>
        <taxon>Ascomycota</taxon>
        <taxon>Pezizomycotina</taxon>
        <taxon>Dothideomycetes</taxon>
        <taxon>Dothideomycetidae</taxon>
        <taxon>Dothideales</taxon>
        <taxon>Saccotheciaceae</taxon>
        <taxon>Aureobasidium</taxon>
    </lineage>
</organism>
<gene>
    <name evidence="1" type="ORF">AWRI4620_LOCUS547</name>
</gene>
<dbReference type="InterPro" id="IPR036047">
    <property type="entry name" value="F-box-like_dom_sf"/>
</dbReference>
<keyword evidence="2" id="KW-1185">Reference proteome</keyword>
<name>A0A9N8PNS8_9PEZI</name>
<dbReference type="SUPFAM" id="SSF81383">
    <property type="entry name" value="F-box domain"/>
    <property type="match status" value="1"/>
</dbReference>
<evidence type="ECO:0008006" key="3">
    <source>
        <dbReference type="Google" id="ProtNLM"/>
    </source>
</evidence>
<dbReference type="AlphaFoldDB" id="A0A9N8PNS8"/>